<accession>A0AAV5RKW9</accession>
<feature type="compositionally biased region" description="Polar residues" evidence="4">
    <location>
        <begin position="442"/>
        <end position="452"/>
    </location>
</feature>
<dbReference type="EMBL" id="BTGC01000003">
    <property type="protein sequence ID" value="GMM51184.1"/>
    <property type="molecule type" value="Genomic_DNA"/>
</dbReference>
<keyword evidence="9" id="KW-1185">Reference proteome</keyword>
<dbReference type="SUPFAM" id="SSF50729">
    <property type="entry name" value="PH domain-like"/>
    <property type="match status" value="1"/>
</dbReference>
<reference evidence="8 9" key="1">
    <citation type="journal article" date="2023" name="Elife">
        <title>Identification of key yeast species and microbe-microbe interactions impacting larval growth of Drosophila in the wild.</title>
        <authorList>
            <person name="Mure A."/>
            <person name="Sugiura Y."/>
            <person name="Maeda R."/>
            <person name="Honda K."/>
            <person name="Sakurai N."/>
            <person name="Takahashi Y."/>
            <person name="Watada M."/>
            <person name="Katoh T."/>
            <person name="Gotoh A."/>
            <person name="Gotoh Y."/>
            <person name="Taniguchi I."/>
            <person name="Nakamura K."/>
            <person name="Hayashi T."/>
            <person name="Katayama T."/>
            <person name="Uemura T."/>
            <person name="Hattori Y."/>
        </authorList>
    </citation>
    <scope>NUCLEOTIDE SEQUENCE [LARGE SCALE GENOMIC DNA]</scope>
    <source>
        <strain evidence="8 9">SB-73</strain>
    </source>
</reference>
<feature type="domain" description="PH" evidence="6">
    <location>
        <begin position="703"/>
        <end position="822"/>
    </location>
</feature>
<dbReference type="PROSITE" id="PS50002">
    <property type="entry name" value="SH3"/>
    <property type="match status" value="1"/>
</dbReference>
<dbReference type="AlphaFoldDB" id="A0AAV5RKW9"/>
<dbReference type="GO" id="GO:0005829">
    <property type="term" value="C:cytosol"/>
    <property type="evidence" value="ECO:0007669"/>
    <property type="project" value="GOC"/>
</dbReference>
<dbReference type="InterPro" id="IPR001452">
    <property type="entry name" value="SH3_domain"/>
</dbReference>
<dbReference type="GO" id="GO:0005769">
    <property type="term" value="C:early endosome"/>
    <property type="evidence" value="ECO:0007669"/>
    <property type="project" value="TreeGrafter"/>
</dbReference>
<comment type="caution">
    <text evidence="8">The sequence shown here is derived from an EMBL/GenBank/DDBJ whole genome shotgun (WGS) entry which is preliminary data.</text>
</comment>
<dbReference type="SMART" id="SM00233">
    <property type="entry name" value="PH"/>
    <property type="match status" value="1"/>
</dbReference>
<gene>
    <name evidence="8" type="ORF">DASB73_021420</name>
</gene>
<dbReference type="GO" id="GO:0007032">
    <property type="term" value="P:endosome organization"/>
    <property type="evidence" value="ECO:0007669"/>
    <property type="project" value="TreeGrafter"/>
</dbReference>
<feature type="compositionally biased region" description="Basic and acidic residues" evidence="4">
    <location>
        <begin position="597"/>
        <end position="660"/>
    </location>
</feature>
<feature type="compositionally biased region" description="Polar residues" evidence="4">
    <location>
        <begin position="231"/>
        <end position="245"/>
    </location>
</feature>
<dbReference type="Pfam" id="PF07647">
    <property type="entry name" value="SAM_2"/>
    <property type="match status" value="1"/>
</dbReference>
<dbReference type="InterPro" id="IPR013761">
    <property type="entry name" value="SAM/pointed_sf"/>
</dbReference>
<evidence type="ECO:0000256" key="2">
    <source>
        <dbReference type="ARBA" id="ARBA00022553"/>
    </source>
</evidence>
<dbReference type="GO" id="GO:0001881">
    <property type="term" value="P:receptor recycling"/>
    <property type="evidence" value="ECO:0007669"/>
    <property type="project" value="TreeGrafter"/>
</dbReference>
<dbReference type="InterPro" id="IPR001660">
    <property type="entry name" value="SAM"/>
</dbReference>
<feature type="domain" description="SH3" evidence="5">
    <location>
        <begin position="2"/>
        <end position="66"/>
    </location>
</feature>
<keyword evidence="1 3" id="KW-0728">SH3 domain</keyword>
<dbReference type="GO" id="GO:0042147">
    <property type="term" value="P:retrograde transport, endosome to Golgi"/>
    <property type="evidence" value="ECO:0007669"/>
    <property type="project" value="TreeGrafter"/>
</dbReference>
<dbReference type="Gene3D" id="1.10.150.50">
    <property type="entry name" value="Transcription Factor, Ets-1"/>
    <property type="match status" value="1"/>
</dbReference>
<sequence length="864" mass="95834">MYEPDYLLGIHSFKGRSDDEIDISRGDFIEVIEDDSAFDDSWYIGRNLTTNATGLFPKVFTTAVAKLPDDVKKRIAEMDSQANVNPPTGTHQNYAEAIKDSPILQHTEPNEYQLSDYSARQSFAPHQDYNTQTGGSTYNVIDKYKPEDEFNQNMDYGMDQLSQKAIDMPDKSPQTPNIGMLGFNGDASGFSEVSGMSAMSRSTAISDIVAQSDLDAAISEMAQPVQRKHSVTPTHNNPIQISKPNSVGDVNGPFSRVQTPPQLPDIPILTPPSVSTPSGFSSSGDVNERRISRIPNIDYTVQNWTASDVAAHFARKGFHEEAPLFIKHRITGAILLEMDRDTLKEIGITSFGPRFEIDKDIRFFRNTLGLDVREDQWSPETQKQARVYMQDNGISGSTSASNLYTQSMPGMLAPQQMVFQSSNASKLKVRTKPSMKSMKSMNSGTGTASTGTLPHEYGPSMLNSPTNSQMYNSPQSFEFASRFSPRLDDPTQFDFSPGSEEYRSSHDRNLSSTTSSSAPTSQRFKEKYDFEANSNLKRAATEHVSQQTHDTEENDGDSDPIYKRENSVSQSSYKSDKSRKHKHRTSVLSVLSSSSPRRGDSKGSDKDSGKSKDNDNESSKGKKNKDSKTKSYTKDEKSKNKNSKADDMVKSEISAKEKAARNNKRATSESTLKTMMRPGLMKQKTSAFQEGIQKVSAENARSTANKSGWMHKRNGTGFGVWSKRFFTLHGTRLSYFSSFKENQERGLIDITGHRVVPIKDKEILINLSAAGMGAGRHCFKLIPPGPGYKKGVAFTAPKVHYFAVESEEEMRSWQEALTTATIERDETIPVISTCQTPTMSLPKAQELMAERLATKGEIGSLINP</sequence>
<organism evidence="8 9">
    <name type="scientific">Starmerella bacillaris</name>
    <name type="common">Yeast</name>
    <name type="synonym">Candida zemplinina</name>
    <dbReference type="NCBI Taxonomy" id="1247836"/>
    <lineage>
        <taxon>Eukaryota</taxon>
        <taxon>Fungi</taxon>
        <taxon>Dikarya</taxon>
        <taxon>Ascomycota</taxon>
        <taxon>Saccharomycotina</taxon>
        <taxon>Dipodascomycetes</taxon>
        <taxon>Dipodascales</taxon>
        <taxon>Trichomonascaceae</taxon>
        <taxon>Starmerella</taxon>
    </lineage>
</organism>
<dbReference type="Proteomes" id="UP001362899">
    <property type="component" value="Unassembled WGS sequence"/>
</dbReference>
<proteinExistence type="predicted"/>
<evidence type="ECO:0000313" key="8">
    <source>
        <dbReference type="EMBL" id="GMM51184.1"/>
    </source>
</evidence>
<dbReference type="GO" id="GO:0005802">
    <property type="term" value="C:trans-Golgi network"/>
    <property type="evidence" value="ECO:0007669"/>
    <property type="project" value="TreeGrafter"/>
</dbReference>
<dbReference type="PROSITE" id="PS50003">
    <property type="entry name" value="PH_DOMAIN"/>
    <property type="match status" value="1"/>
</dbReference>
<feature type="domain" description="SAM" evidence="7">
    <location>
        <begin position="304"/>
        <end position="367"/>
    </location>
</feature>
<feature type="region of interest" description="Disordered" evidence="4">
    <location>
        <begin position="423"/>
        <end position="473"/>
    </location>
</feature>
<feature type="region of interest" description="Disordered" evidence="4">
    <location>
        <begin position="540"/>
        <end position="671"/>
    </location>
</feature>
<feature type="compositionally biased region" description="Low complexity" evidence="4">
    <location>
        <begin position="510"/>
        <end position="521"/>
    </location>
</feature>
<dbReference type="SMART" id="SM00326">
    <property type="entry name" value="SH3"/>
    <property type="match status" value="1"/>
</dbReference>
<name>A0AAV5RKW9_STABA</name>
<feature type="compositionally biased region" description="Polar residues" evidence="4">
    <location>
        <begin position="461"/>
        <end position="473"/>
    </location>
</feature>
<dbReference type="Pfam" id="PF00018">
    <property type="entry name" value="SH3_1"/>
    <property type="match status" value="1"/>
</dbReference>
<dbReference type="InterPro" id="IPR036028">
    <property type="entry name" value="SH3-like_dom_sf"/>
</dbReference>
<dbReference type="PANTHER" id="PTHR22902">
    <property type="entry name" value="SESQUIPEDALIAN"/>
    <property type="match status" value="1"/>
</dbReference>
<dbReference type="Gene3D" id="2.30.30.40">
    <property type="entry name" value="SH3 Domains"/>
    <property type="match status" value="1"/>
</dbReference>
<dbReference type="InterPro" id="IPR001849">
    <property type="entry name" value="PH_domain"/>
</dbReference>
<dbReference type="SUPFAM" id="SSF50044">
    <property type="entry name" value="SH3-domain"/>
    <property type="match status" value="1"/>
</dbReference>
<feature type="compositionally biased region" description="Low complexity" evidence="4">
    <location>
        <begin position="586"/>
        <end position="596"/>
    </location>
</feature>
<protein>
    <submittedName>
        <fullName evidence="8">Boi1 protein</fullName>
    </submittedName>
</protein>
<evidence type="ECO:0000259" key="5">
    <source>
        <dbReference type="PROSITE" id="PS50002"/>
    </source>
</evidence>
<dbReference type="GO" id="GO:0055037">
    <property type="term" value="C:recycling endosome"/>
    <property type="evidence" value="ECO:0007669"/>
    <property type="project" value="TreeGrafter"/>
</dbReference>
<evidence type="ECO:0000259" key="6">
    <source>
        <dbReference type="PROSITE" id="PS50003"/>
    </source>
</evidence>
<dbReference type="SMART" id="SM00454">
    <property type="entry name" value="SAM"/>
    <property type="match status" value="1"/>
</dbReference>
<dbReference type="PROSITE" id="PS50105">
    <property type="entry name" value="SAM_DOMAIN"/>
    <property type="match status" value="1"/>
</dbReference>
<keyword evidence="2" id="KW-0597">Phosphoprotein</keyword>
<dbReference type="PANTHER" id="PTHR22902:SF27">
    <property type="entry name" value="PLECKSTRIN HOMOLOGY DOMAIN-CONTAINING FAMILY A MEMBER 3"/>
    <property type="match status" value="1"/>
</dbReference>
<dbReference type="InterPro" id="IPR011993">
    <property type="entry name" value="PH-like_dom_sf"/>
</dbReference>
<feature type="region of interest" description="Disordered" evidence="4">
    <location>
        <begin position="228"/>
        <end position="247"/>
    </location>
</feature>
<evidence type="ECO:0000259" key="7">
    <source>
        <dbReference type="PROSITE" id="PS50105"/>
    </source>
</evidence>
<dbReference type="Pfam" id="PF00169">
    <property type="entry name" value="PH"/>
    <property type="match status" value="1"/>
</dbReference>
<feature type="region of interest" description="Disordered" evidence="4">
    <location>
        <begin position="488"/>
        <end position="524"/>
    </location>
</feature>
<dbReference type="Gene3D" id="2.30.29.30">
    <property type="entry name" value="Pleckstrin-homology domain (PH domain)/Phosphotyrosine-binding domain (PTB)"/>
    <property type="match status" value="1"/>
</dbReference>
<dbReference type="CDD" id="cd09535">
    <property type="entry name" value="SAM_BOI-like_fungal"/>
    <property type="match status" value="1"/>
</dbReference>
<feature type="compositionally biased region" description="Basic and acidic residues" evidence="4">
    <location>
        <begin position="500"/>
        <end position="509"/>
    </location>
</feature>
<evidence type="ECO:0000313" key="9">
    <source>
        <dbReference type="Proteomes" id="UP001362899"/>
    </source>
</evidence>
<dbReference type="InterPro" id="IPR045188">
    <property type="entry name" value="Boi1/Boi2-like"/>
</dbReference>
<dbReference type="SUPFAM" id="SSF47769">
    <property type="entry name" value="SAM/Pointed domain"/>
    <property type="match status" value="1"/>
</dbReference>
<evidence type="ECO:0000256" key="4">
    <source>
        <dbReference type="SAM" id="MobiDB-lite"/>
    </source>
</evidence>
<evidence type="ECO:0000256" key="3">
    <source>
        <dbReference type="PROSITE-ProRule" id="PRU00192"/>
    </source>
</evidence>
<evidence type="ECO:0000256" key="1">
    <source>
        <dbReference type="ARBA" id="ARBA00022443"/>
    </source>
</evidence>